<sequence>MASQERARGKADHSIEAEEPGTSPFPLTAVYDPNLDSHSEAYSDGQPTEWGFARASQMARLGDHSHEDSVAPTLFYHTQNKSLTMSDESRNVPPSMSMESQVDASWWHDIQPVEERQGESGPSAGYLNYALVLEEEARILRHMALQQQETGMTRMRDEQRPMLAERHISQSQPIQQEHVPQGMIYPYFNDDGTIHESLSLGVDRTANWWEVGRPPPPRQPVHEIIPPNTTDHTLHWWEVTRPPPPSRPPPVPMLAYAGSGETTSSAQPEAHDSAMSITTKNNSDKRSSPACNERAFAMSPSSATGEGNGKGAGRLQQALRTQLELEMESAERMTEEAPVPSAERKRSL</sequence>
<name>A0AAN7TC40_9PEZI</name>
<feature type="region of interest" description="Disordered" evidence="1">
    <location>
        <begin position="1"/>
        <end position="46"/>
    </location>
</feature>
<feature type="region of interest" description="Disordered" evidence="1">
    <location>
        <begin position="257"/>
        <end position="348"/>
    </location>
</feature>
<dbReference type="Proteomes" id="UP001310890">
    <property type="component" value="Unassembled WGS sequence"/>
</dbReference>
<gene>
    <name evidence="2" type="ORF">LTR62_006107</name>
</gene>
<evidence type="ECO:0000313" key="3">
    <source>
        <dbReference type="Proteomes" id="UP001310890"/>
    </source>
</evidence>
<reference evidence="2" key="1">
    <citation type="submission" date="2023-08" db="EMBL/GenBank/DDBJ databases">
        <title>Black Yeasts Isolated from many extreme environments.</title>
        <authorList>
            <person name="Coleine C."/>
            <person name="Stajich J.E."/>
            <person name="Selbmann L."/>
        </authorList>
    </citation>
    <scope>NUCLEOTIDE SEQUENCE</scope>
    <source>
        <strain evidence="2">CCFEE 5401</strain>
    </source>
</reference>
<evidence type="ECO:0000256" key="1">
    <source>
        <dbReference type="SAM" id="MobiDB-lite"/>
    </source>
</evidence>
<dbReference type="AlphaFoldDB" id="A0AAN7TC40"/>
<protein>
    <submittedName>
        <fullName evidence="2">Uncharacterized protein</fullName>
    </submittedName>
</protein>
<proteinExistence type="predicted"/>
<dbReference type="EMBL" id="JAVRRL010000051">
    <property type="protein sequence ID" value="KAK5110254.1"/>
    <property type="molecule type" value="Genomic_DNA"/>
</dbReference>
<comment type="caution">
    <text evidence="2">The sequence shown here is derived from an EMBL/GenBank/DDBJ whole genome shotgun (WGS) entry which is preliminary data.</text>
</comment>
<evidence type="ECO:0000313" key="2">
    <source>
        <dbReference type="EMBL" id="KAK5110254.1"/>
    </source>
</evidence>
<organism evidence="2 3">
    <name type="scientific">Meristemomyces frigidus</name>
    <dbReference type="NCBI Taxonomy" id="1508187"/>
    <lineage>
        <taxon>Eukaryota</taxon>
        <taxon>Fungi</taxon>
        <taxon>Dikarya</taxon>
        <taxon>Ascomycota</taxon>
        <taxon>Pezizomycotina</taxon>
        <taxon>Dothideomycetes</taxon>
        <taxon>Dothideomycetidae</taxon>
        <taxon>Mycosphaerellales</taxon>
        <taxon>Teratosphaeriaceae</taxon>
        <taxon>Meristemomyces</taxon>
    </lineage>
</organism>
<accession>A0AAN7TC40</accession>
<feature type="compositionally biased region" description="Basic and acidic residues" evidence="1">
    <location>
        <begin position="1"/>
        <end position="16"/>
    </location>
</feature>